<keyword evidence="2" id="KW-0472">Membrane</keyword>
<protein>
    <submittedName>
        <fullName evidence="3">Uncharacterized protein</fullName>
    </submittedName>
</protein>
<dbReference type="AlphaFoldDB" id="A0A921NUF6"/>
<dbReference type="Proteomes" id="UP000698242">
    <property type="component" value="Unassembled WGS sequence"/>
</dbReference>
<feature type="compositionally biased region" description="Polar residues" evidence="1">
    <location>
        <begin position="101"/>
        <end position="112"/>
    </location>
</feature>
<keyword evidence="2" id="KW-1133">Transmembrane helix</keyword>
<feature type="transmembrane region" description="Helical" evidence="2">
    <location>
        <begin position="21"/>
        <end position="42"/>
    </location>
</feature>
<keyword evidence="4" id="KW-1185">Reference proteome</keyword>
<dbReference type="RefSeq" id="WP_159966205.1">
    <property type="nucleotide sequence ID" value="NZ_APKE01000033.1"/>
</dbReference>
<feature type="region of interest" description="Disordered" evidence="1">
    <location>
        <begin position="46"/>
        <end position="112"/>
    </location>
</feature>
<dbReference type="OrthoDB" id="7779177at2"/>
<name>A0A921NUF6_9RHOB</name>
<evidence type="ECO:0000313" key="3">
    <source>
        <dbReference type="EMBL" id="KAF0674979.1"/>
    </source>
</evidence>
<evidence type="ECO:0000256" key="2">
    <source>
        <dbReference type="SAM" id="Phobius"/>
    </source>
</evidence>
<proteinExistence type="predicted"/>
<sequence>MSAPNTNIEKQEKEHKGPLGGMALVIGFVVLLIIAFSIWLFAGGNEPGNDATAAQEEQLDSTAGAAVTGGEVETNAGSVEAGAGTGTGGEVENLDAELAPATSTEETVTPAE</sequence>
<accession>A0A921NUF6</accession>
<gene>
    <name evidence="3" type="ORF">PMES_02688</name>
</gene>
<evidence type="ECO:0000256" key="1">
    <source>
        <dbReference type="SAM" id="MobiDB-lite"/>
    </source>
</evidence>
<comment type="caution">
    <text evidence="3">The sequence shown here is derived from an EMBL/GenBank/DDBJ whole genome shotgun (WGS) entry which is preliminary data.</text>
</comment>
<keyword evidence="2" id="KW-0812">Transmembrane</keyword>
<dbReference type="EMBL" id="APKE01000033">
    <property type="protein sequence ID" value="KAF0674979.1"/>
    <property type="molecule type" value="Genomic_DNA"/>
</dbReference>
<organism evidence="3 4">
    <name type="scientific">Profundibacterium mesophilum KAUST100406-0324</name>
    <dbReference type="NCBI Taxonomy" id="1037889"/>
    <lineage>
        <taxon>Bacteria</taxon>
        <taxon>Pseudomonadati</taxon>
        <taxon>Pseudomonadota</taxon>
        <taxon>Alphaproteobacteria</taxon>
        <taxon>Rhodobacterales</taxon>
        <taxon>Roseobacteraceae</taxon>
        <taxon>Profundibacterium</taxon>
    </lineage>
</organism>
<reference evidence="3" key="1">
    <citation type="submission" date="2013-03" db="EMBL/GenBank/DDBJ databases">
        <title>Genome Sequence of the Profundibacterium mesophilum strain KAUST100406-0324T from Red Sea, a novel genus in the family Rhodobacteraceae.</title>
        <authorList>
            <person name="Essack M."/>
            <person name="Alam I."/>
            <person name="Lafi F."/>
            <person name="Alawi W."/>
            <person name="Kamanu F."/>
            <person name="Al-Suwailem A."/>
            <person name="Lee O.O."/>
            <person name="Xu Y."/>
            <person name="Bajic V."/>
            <person name="Qian P.-Y."/>
            <person name="Archer J."/>
        </authorList>
    </citation>
    <scope>NUCLEOTIDE SEQUENCE</scope>
    <source>
        <strain evidence="3">KAUST100406-0324</strain>
    </source>
</reference>
<evidence type="ECO:0000313" key="4">
    <source>
        <dbReference type="Proteomes" id="UP000698242"/>
    </source>
</evidence>